<dbReference type="PRINTS" id="PR00081">
    <property type="entry name" value="GDHRDH"/>
</dbReference>
<dbReference type="AlphaFoldDB" id="A0A934T1G6"/>
<dbReference type="EMBL" id="JAEPBG010000055">
    <property type="protein sequence ID" value="MBK4739370.1"/>
    <property type="molecule type" value="Genomic_DNA"/>
</dbReference>
<dbReference type="InterPro" id="IPR020904">
    <property type="entry name" value="Sc_DH/Rdtase_CS"/>
</dbReference>
<feature type="region of interest" description="Disordered" evidence="4">
    <location>
        <begin position="141"/>
        <end position="161"/>
    </location>
</feature>
<organism evidence="5 6">
    <name type="scientific">Noviherbaspirillum pedocola</name>
    <dbReference type="NCBI Taxonomy" id="2801341"/>
    <lineage>
        <taxon>Bacteria</taxon>
        <taxon>Pseudomonadati</taxon>
        <taxon>Pseudomonadota</taxon>
        <taxon>Betaproteobacteria</taxon>
        <taxon>Burkholderiales</taxon>
        <taxon>Oxalobacteraceae</taxon>
        <taxon>Noviherbaspirillum</taxon>
    </lineage>
</organism>
<gene>
    <name evidence="5" type="ORF">JJB74_32725</name>
</gene>
<name>A0A934T1G6_9BURK</name>
<evidence type="ECO:0000256" key="4">
    <source>
        <dbReference type="SAM" id="MobiDB-lite"/>
    </source>
</evidence>
<accession>A0A934T1G6</accession>
<dbReference type="PROSITE" id="PS00061">
    <property type="entry name" value="ADH_SHORT"/>
    <property type="match status" value="1"/>
</dbReference>
<evidence type="ECO:0000313" key="5">
    <source>
        <dbReference type="EMBL" id="MBK4739370.1"/>
    </source>
</evidence>
<protein>
    <submittedName>
        <fullName evidence="5">SDR family oxidoreductase</fullName>
    </submittedName>
</protein>
<proteinExistence type="inferred from homology"/>
<dbReference type="GO" id="GO:0016491">
    <property type="term" value="F:oxidoreductase activity"/>
    <property type="evidence" value="ECO:0007669"/>
    <property type="project" value="UniProtKB-KW"/>
</dbReference>
<dbReference type="InterPro" id="IPR002347">
    <property type="entry name" value="SDR_fam"/>
</dbReference>
<evidence type="ECO:0000256" key="3">
    <source>
        <dbReference type="RuleBase" id="RU000363"/>
    </source>
</evidence>
<dbReference type="PRINTS" id="PR00080">
    <property type="entry name" value="SDRFAMILY"/>
</dbReference>
<keyword evidence="6" id="KW-1185">Reference proteome</keyword>
<comment type="similarity">
    <text evidence="1 3">Belongs to the short-chain dehydrogenases/reductases (SDR) family.</text>
</comment>
<comment type="caution">
    <text evidence="5">The sequence shown here is derived from an EMBL/GenBank/DDBJ whole genome shotgun (WGS) entry which is preliminary data.</text>
</comment>
<dbReference type="PANTHER" id="PTHR43669">
    <property type="entry name" value="5-KETO-D-GLUCONATE 5-REDUCTASE"/>
    <property type="match status" value="1"/>
</dbReference>
<reference evidence="5" key="1">
    <citation type="submission" date="2021-01" db="EMBL/GenBank/DDBJ databases">
        <title>Genome sequence of strain Noviherbaspirillum sp. DKR-6.</title>
        <authorList>
            <person name="Chaudhary D.K."/>
        </authorList>
    </citation>
    <scope>NUCLEOTIDE SEQUENCE</scope>
    <source>
        <strain evidence="5">DKR-6</strain>
    </source>
</reference>
<dbReference type="RefSeq" id="WP_200598736.1">
    <property type="nucleotide sequence ID" value="NZ_JAEPBG010000055.1"/>
</dbReference>
<dbReference type="Pfam" id="PF00106">
    <property type="entry name" value="adh_short"/>
    <property type="match status" value="1"/>
</dbReference>
<keyword evidence="2" id="KW-0560">Oxidoreductase</keyword>
<dbReference type="SUPFAM" id="SSF51735">
    <property type="entry name" value="NAD(P)-binding Rossmann-fold domains"/>
    <property type="match status" value="1"/>
</dbReference>
<dbReference type="Proteomes" id="UP000622890">
    <property type="component" value="Unassembled WGS sequence"/>
</dbReference>
<dbReference type="Gene3D" id="3.40.50.720">
    <property type="entry name" value="NAD(P)-binding Rossmann-like Domain"/>
    <property type="match status" value="1"/>
</dbReference>
<evidence type="ECO:0000256" key="2">
    <source>
        <dbReference type="ARBA" id="ARBA00023002"/>
    </source>
</evidence>
<dbReference type="PANTHER" id="PTHR43669:SF12">
    <property type="entry name" value="BLR5618 PROTEIN"/>
    <property type="match status" value="1"/>
</dbReference>
<dbReference type="FunFam" id="3.40.50.720:FF:000084">
    <property type="entry name" value="Short-chain dehydrogenase reductase"/>
    <property type="match status" value="1"/>
</dbReference>
<sequence length="252" mass="27398">MFKSNLVVMVTGAGSGIGKAIAEAFLEEGCSVVLVGRNRGKLEKVARNTERLRGRAYVFNADVSVEDEVIKLFEETRRHFGRLDILFNNAGIFAPAASLEDVTLDNWNASLSVNLTGAFLCTKEAFKIMRQQDPQGGRIINNGSISAHAPRPGSAPYTASKHAMSGLTKATSLDGRRYNIACGQIDIGNAVTDMTRKMEQGILQPNGRIEIEPTMDVENVVRAVMYMASLPLDANVQFMTVLATKMPFIGRG</sequence>
<dbReference type="CDD" id="cd05233">
    <property type="entry name" value="SDR_c"/>
    <property type="match status" value="1"/>
</dbReference>
<evidence type="ECO:0000313" key="6">
    <source>
        <dbReference type="Proteomes" id="UP000622890"/>
    </source>
</evidence>
<dbReference type="InterPro" id="IPR036291">
    <property type="entry name" value="NAD(P)-bd_dom_sf"/>
</dbReference>
<evidence type="ECO:0000256" key="1">
    <source>
        <dbReference type="ARBA" id="ARBA00006484"/>
    </source>
</evidence>